<dbReference type="AlphaFoldDB" id="A0A316ADK6"/>
<dbReference type="RefSeq" id="WP_109772873.1">
    <property type="nucleotide sequence ID" value="NZ_QGDQ01000002.1"/>
</dbReference>
<dbReference type="EMBL" id="QGDQ01000002">
    <property type="protein sequence ID" value="PWJ55823.1"/>
    <property type="molecule type" value="Genomic_DNA"/>
</dbReference>
<keyword evidence="2" id="KW-1185">Reference proteome</keyword>
<reference evidence="1 2" key="1">
    <citation type="submission" date="2018-03" db="EMBL/GenBank/DDBJ databases">
        <title>Genomic Encyclopedia of Archaeal and Bacterial Type Strains, Phase II (KMG-II): from individual species to whole genera.</title>
        <authorList>
            <person name="Goeker M."/>
        </authorList>
    </citation>
    <scope>NUCLEOTIDE SEQUENCE [LARGE SCALE GENOMIC DNA]</scope>
    <source>
        <strain evidence="1 2">DSM 44889</strain>
    </source>
</reference>
<proteinExistence type="predicted"/>
<name>A0A316ADK6_9ACTN</name>
<evidence type="ECO:0000313" key="2">
    <source>
        <dbReference type="Proteomes" id="UP000245469"/>
    </source>
</evidence>
<accession>A0A316ADK6</accession>
<organism evidence="1 2">
    <name type="scientific">Quadrisphaera granulorum</name>
    <dbReference type="NCBI Taxonomy" id="317664"/>
    <lineage>
        <taxon>Bacteria</taxon>
        <taxon>Bacillati</taxon>
        <taxon>Actinomycetota</taxon>
        <taxon>Actinomycetes</taxon>
        <taxon>Kineosporiales</taxon>
        <taxon>Kineosporiaceae</taxon>
        <taxon>Quadrisphaera</taxon>
    </lineage>
</organism>
<dbReference type="Proteomes" id="UP000245469">
    <property type="component" value="Unassembled WGS sequence"/>
</dbReference>
<gene>
    <name evidence="1" type="ORF">BXY45_102189</name>
</gene>
<sequence length="268" mass="28104">MTASPAPSSALLPAAVTARTVAAGSGVAVLAVAGWRSTGVLHGCDDEGRLVLLLPPDATLPDLPPVGPAPGSCVLEVERSAALPDATVPLASVQVWLDLEEVPPSERPDALELLAACHSLTSALRSWRGRRLLRGTVQHVHCHRAPRCEEVGADAFRTAVPDRVAPWEADALERLRVDLREELLDGLRHCAPAARSRVVIDGPAWRGTADLADALPIAVDERGTTVLGVLSDGDHLHLRLSFSSTPLDPDDVVDLTAAALHEAIAASA</sequence>
<comment type="caution">
    <text evidence="1">The sequence shown here is derived from an EMBL/GenBank/DDBJ whole genome shotgun (WGS) entry which is preliminary data.</text>
</comment>
<dbReference type="OrthoDB" id="5192746at2"/>
<evidence type="ECO:0000313" key="1">
    <source>
        <dbReference type="EMBL" id="PWJ55823.1"/>
    </source>
</evidence>
<protein>
    <recommendedName>
        <fullName evidence="3">DUF2470 domain-containing protein</fullName>
    </recommendedName>
</protein>
<evidence type="ECO:0008006" key="3">
    <source>
        <dbReference type="Google" id="ProtNLM"/>
    </source>
</evidence>